<protein>
    <submittedName>
        <fullName evidence="1">Uncharacterized protein</fullName>
    </submittedName>
</protein>
<dbReference type="EMBL" id="JANBPG010000866">
    <property type="protein sequence ID" value="KAJ1893222.1"/>
    <property type="molecule type" value="Genomic_DNA"/>
</dbReference>
<evidence type="ECO:0000313" key="1">
    <source>
        <dbReference type="EMBL" id="KAJ1893222.1"/>
    </source>
</evidence>
<accession>A0ACC1IJB7</accession>
<name>A0ACC1IJB7_9FUNG</name>
<comment type="caution">
    <text evidence="1">The sequence shown here is derived from an EMBL/GenBank/DDBJ whole genome shotgun (WGS) entry which is preliminary data.</text>
</comment>
<feature type="non-terminal residue" evidence="1">
    <location>
        <position position="1"/>
    </location>
</feature>
<proteinExistence type="predicted"/>
<evidence type="ECO:0000313" key="2">
    <source>
        <dbReference type="Proteomes" id="UP001150581"/>
    </source>
</evidence>
<organism evidence="1 2">
    <name type="scientific">Kickxella alabastrina</name>
    <dbReference type="NCBI Taxonomy" id="61397"/>
    <lineage>
        <taxon>Eukaryota</taxon>
        <taxon>Fungi</taxon>
        <taxon>Fungi incertae sedis</taxon>
        <taxon>Zoopagomycota</taxon>
        <taxon>Kickxellomycotina</taxon>
        <taxon>Kickxellomycetes</taxon>
        <taxon>Kickxellales</taxon>
        <taxon>Kickxellaceae</taxon>
        <taxon>Kickxella</taxon>
    </lineage>
</organism>
<keyword evidence="2" id="KW-1185">Reference proteome</keyword>
<reference evidence="1" key="1">
    <citation type="submission" date="2022-07" db="EMBL/GenBank/DDBJ databases">
        <title>Phylogenomic reconstructions and comparative analyses of Kickxellomycotina fungi.</title>
        <authorList>
            <person name="Reynolds N.K."/>
            <person name="Stajich J.E."/>
            <person name="Barry K."/>
            <person name="Grigoriev I.V."/>
            <person name="Crous P."/>
            <person name="Smith M.E."/>
        </authorList>
    </citation>
    <scope>NUCLEOTIDE SEQUENCE</scope>
    <source>
        <strain evidence="1">Benny 63K</strain>
    </source>
</reference>
<sequence length="1400" mass="149658">INFPFKATPSLLRIMNTAYEGRGTKSFRVEAAENNQALTMSYIDPESRIEQFCTQSCPLEQNYNWQEFRFVDDDVMLANITGVTINIVDWYGMGGGFNKIELYQRGKKLLLHFVLCTANIVSRFFPKQPYATLSVDPRIYSVDTFNGSPCSNMPLKPSSNFTGNWIKTTPASYHGTYMTLTVNVADVASATTQSSVLILAPYIPEAGFYRVYMMIPGCQNTNTCQQRSSAQVLINMNPKESKRFNVGQYNHDDEEFIVATIYAPESTSQFSATVQVSLDPNGAVNPQATTVELVVDSFRFERITSYDNLNGVIFVSPDFDSYKQLEGPLYGPLNDTLPNSSVVYSVASGKSNDADSADVLFLGGKFMSADANYYGITQYRDNAIKPLDRMGLWGTVSSMTFVGTSLFVGGAFNGTADFGVSLGNMAQYNTTDQHWYQLSGGADGSVTNVVPYSPFGPSVVAFSGNFNNLPSRPGTTSATIATTGLAMWDASTSQWASMPYIKNTPTLLFADSWQDRQSNVALVAGSLTAVAALEANGAVLLSSDGGIKSLDTLGANLLPDAQGRLLVNSGLWYAKNNRTTPMLIVGGQFHTPDGATNVAKLQDGKWQRLMDDINGEVLTINNAANILFVGGVANVTQLASGKGAAGFSGLVAYYMDKDETMGIQSLQGPANSAPSDVRINKVAIRADTSMVVVGGNFTTAGGLLSCPYICTLDINESQWSPLVSSTLIDQVTDMMFVDSKLVVAGTFRNGTAPTTYLMAYDFEINNWANITGADKLPGPVTTLTSADHEDSPGMYYIIGTEALSGAPYLAKYDGLTIINADFTIEPQSTIRSVLLVPLSRIPSSVLGSKSTLGRRSDMTIPSGYVLAVSGDLHLPSGRRASNAFFYDNKWAEFLSTIQSDGSPGFIGSTFFEIPPTNVYQRNRLSVALVILIAIAIALGITFLIVLIGLVYIYMRNRREAAATASAASAALAATVGGAGGAGTNKILGAGTLSGGAGVSDYRPNAGGSVSIAAAGALAGGALAMGTKRNTQNEKQRNITRNRDTWGENMFAGEPVSYNNVASNTLRLNSGSPAGLAGLAVAGRQAAVSSETYVNYDDKKQKETKFAQNEDPNESLVSIFESIAAEAEAEAEAEVQKARERAASESSMEAAMASIGPGAVGAGVGAAAAGYHMPIARHYDNDVNMLSGDSGSESNQYSRTSMYRPDSTNPFEQRMAMRESQGPFPPAGPFTDTDDGLGHIPMPRAYRMDDEHYTAAALAGASPAAAGLAAASSGKTDAKNNRRRSETTSTRNTDTAASVSQTPSSRPSGESSAESSSGHLPIRDSLKQYPVFYAKFTFSSRETGELGFRAGERVFVIDQSDEIWWMGIVDHGSDQPLEQGVFPATYVSSDPPKSTDWSELM</sequence>
<gene>
    <name evidence="1" type="ORF">LPJ66_005885</name>
</gene>
<dbReference type="Proteomes" id="UP001150581">
    <property type="component" value="Unassembled WGS sequence"/>
</dbReference>